<gene>
    <name evidence="1" type="ORF">SAMN02745704_01590</name>
</gene>
<dbReference type="SUPFAM" id="SSF53335">
    <property type="entry name" value="S-adenosyl-L-methionine-dependent methyltransferases"/>
    <property type="match status" value="2"/>
</dbReference>
<name>A0A1T4X1W7_9BACT</name>
<keyword evidence="2" id="KW-1185">Reference proteome</keyword>
<keyword evidence="1" id="KW-0489">Methyltransferase</keyword>
<dbReference type="GO" id="GO:0032259">
    <property type="term" value="P:methylation"/>
    <property type="evidence" value="ECO:0007669"/>
    <property type="project" value="UniProtKB-KW"/>
</dbReference>
<protein>
    <submittedName>
        <fullName evidence="1">Methyltransferase domain-containing protein</fullName>
    </submittedName>
</protein>
<dbReference type="AlphaFoldDB" id="A0A1T4X1W7"/>
<keyword evidence="1" id="KW-0808">Transferase</keyword>
<dbReference type="OrthoDB" id="9777830at2"/>
<dbReference type="EMBL" id="FUYC01000006">
    <property type="protein sequence ID" value="SKA83065.1"/>
    <property type="molecule type" value="Genomic_DNA"/>
</dbReference>
<dbReference type="STRING" id="1121449.SAMN02745704_01590"/>
<dbReference type="GO" id="GO:0008168">
    <property type="term" value="F:methyltransferase activity"/>
    <property type="evidence" value="ECO:0007669"/>
    <property type="project" value="UniProtKB-KW"/>
</dbReference>
<sequence length="385" mass="43401">MDTPLEWINVRAVPDAAPGTRVALFGAGNGSRELLRHWAGKGGSPEVVAVLDNNPTLQGHRFQSLPIMDPARLPELDVQLVIVTTVSGAGPVSEQLQTMGLRQERDFVLVGRYPTAGCIANLRSVVRLLDQYGKWPEQSFLHVGPGGFFGLECALLALSPENAELRGVAVDAYAFDMHWPDVTLLEDRYAQVRDLLPELARELHVSPKAALERWDALFTRQAGRLLLESNQLKFAFPHRFSCLPEPDGSQDVVCSFAVLEHVRAPERAVAETRRILRPGGVAVMQVTTQDHRSFGVAGDHTPISYRRHSEEEWETITANTFYQNRLAPFQWRELFEAQGFRMLEYRVLKQYVAPKQELDELHPDFRGWSREQQQEMDCLIVAARD</sequence>
<dbReference type="RefSeq" id="WP_144019311.1">
    <property type="nucleotide sequence ID" value="NZ_FUYC01000006.1"/>
</dbReference>
<evidence type="ECO:0000313" key="2">
    <source>
        <dbReference type="Proteomes" id="UP000190027"/>
    </source>
</evidence>
<dbReference type="Gene3D" id="3.40.50.150">
    <property type="entry name" value="Vaccinia Virus protein VP39"/>
    <property type="match status" value="1"/>
</dbReference>
<proteinExistence type="predicted"/>
<dbReference type="Proteomes" id="UP000190027">
    <property type="component" value="Unassembled WGS sequence"/>
</dbReference>
<dbReference type="Pfam" id="PF13489">
    <property type="entry name" value="Methyltransf_23"/>
    <property type="match status" value="1"/>
</dbReference>
<accession>A0A1T4X1W7</accession>
<dbReference type="InterPro" id="IPR029063">
    <property type="entry name" value="SAM-dependent_MTases_sf"/>
</dbReference>
<evidence type="ECO:0000313" key="1">
    <source>
        <dbReference type="EMBL" id="SKA83065.1"/>
    </source>
</evidence>
<reference evidence="1 2" key="1">
    <citation type="submission" date="2017-02" db="EMBL/GenBank/DDBJ databases">
        <authorList>
            <person name="Peterson S.W."/>
        </authorList>
    </citation>
    <scope>NUCLEOTIDE SEQUENCE [LARGE SCALE GENOMIC DNA]</scope>
    <source>
        <strain evidence="1 2">DSM 16080</strain>
    </source>
</reference>
<organism evidence="1 2">
    <name type="scientific">Paucidesulfovibrio gracilis DSM 16080</name>
    <dbReference type="NCBI Taxonomy" id="1121449"/>
    <lineage>
        <taxon>Bacteria</taxon>
        <taxon>Pseudomonadati</taxon>
        <taxon>Thermodesulfobacteriota</taxon>
        <taxon>Desulfovibrionia</taxon>
        <taxon>Desulfovibrionales</taxon>
        <taxon>Desulfovibrionaceae</taxon>
        <taxon>Paucidesulfovibrio</taxon>
    </lineage>
</organism>
<dbReference type="Gene3D" id="3.40.50.720">
    <property type="entry name" value="NAD(P)-binding Rossmann-like Domain"/>
    <property type="match status" value="1"/>
</dbReference>